<dbReference type="AlphaFoldDB" id="A0A9D4UB02"/>
<evidence type="ECO:0000256" key="10">
    <source>
        <dbReference type="ARBA" id="ARBA00022842"/>
    </source>
</evidence>
<dbReference type="GO" id="GO:0042276">
    <property type="term" value="P:error-prone translesion synthesis"/>
    <property type="evidence" value="ECO:0007669"/>
    <property type="project" value="TreeGrafter"/>
</dbReference>
<accession>A0A9D4UB02</accession>
<evidence type="ECO:0000259" key="14">
    <source>
        <dbReference type="PROSITE" id="PS50172"/>
    </source>
</evidence>
<reference evidence="16" key="1">
    <citation type="submission" date="2021-01" db="EMBL/GenBank/DDBJ databases">
        <title>Adiantum capillus-veneris genome.</title>
        <authorList>
            <person name="Fang Y."/>
            <person name="Liao Q."/>
        </authorList>
    </citation>
    <scope>NUCLEOTIDE SEQUENCE</scope>
    <source>
        <strain evidence="16">H3</strain>
        <tissue evidence="16">Leaf</tissue>
    </source>
</reference>
<keyword evidence="6" id="KW-0808">Transferase</keyword>
<dbReference type="InterPro" id="IPR001126">
    <property type="entry name" value="UmuC"/>
</dbReference>
<evidence type="ECO:0000256" key="3">
    <source>
        <dbReference type="ARBA" id="ARBA00010945"/>
    </source>
</evidence>
<keyword evidence="8" id="KW-0479">Metal-binding</keyword>
<dbReference type="FunFam" id="3.40.50.10190:FF:000011">
    <property type="entry name" value="DNA repair protein REV1"/>
    <property type="match status" value="1"/>
</dbReference>
<keyword evidence="9" id="KW-0227">DNA damage</keyword>
<dbReference type="SMART" id="SM00292">
    <property type="entry name" value="BRCT"/>
    <property type="match status" value="1"/>
</dbReference>
<dbReference type="InterPro" id="IPR001357">
    <property type="entry name" value="BRCT_dom"/>
</dbReference>
<keyword evidence="5" id="KW-0237">DNA synthesis</keyword>
<name>A0A9D4UB02_ADICA</name>
<keyword evidence="11" id="KW-0238">DNA-binding</keyword>
<dbReference type="PANTHER" id="PTHR45990">
    <property type="entry name" value="DNA REPAIR PROTEIN REV1"/>
    <property type="match status" value="1"/>
</dbReference>
<gene>
    <name evidence="16" type="ORF">GOP47_0019418</name>
</gene>
<dbReference type="InterPro" id="IPR036420">
    <property type="entry name" value="BRCT_dom_sf"/>
</dbReference>
<evidence type="ECO:0000256" key="4">
    <source>
        <dbReference type="ARBA" id="ARBA00020399"/>
    </source>
</evidence>
<dbReference type="GO" id="GO:0003887">
    <property type="term" value="F:DNA-directed DNA polymerase activity"/>
    <property type="evidence" value="ECO:0007669"/>
    <property type="project" value="InterPro"/>
</dbReference>
<dbReference type="SUPFAM" id="SSF100879">
    <property type="entry name" value="Lesion bypass DNA polymerase (Y-family), little finger domain"/>
    <property type="match status" value="1"/>
</dbReference>
<dbReference type="EMBL" id="JABFUD020000019">
    <property type="protein sequence ID" value="KAI5064723.1"/>
    <property type="molecule type" value="Genomic_DNA"/>
</dbReference>
<dbReference type="InterPro" id="IPR043128">
    <property type="entry name" value="Rev_trsase/Diguanyl_cyclase"/>
</dbReference>
<proteinExistence type="inferred from homology"/>
<organism evidence="16 17">
    <name type="scientific">Adiantum capillus-veneris</name>
    <name type="common">Maidenhair fern</name>
    <dbReference type="NCBI Taxonomy" id="13818"/>
    <lineage>
        <taxon>Eukaryota</taxon>
        <taxon>Viridiplantae</taxon>
        <taxon>Streptophyta</taxon>
        <taxon>Embryophyta</taxon>
        <taxon>Tracheophyta</taxon>
        <taxon>Polypodiopsida</taxon>
        <taxon>Polypodiidae</taxon>
        <taxon>Polypodiales</taxon>
        <taxon>Pteridineae</taxon>
        <taxon>Pteridaceae</taxon>
        <taxon>Vittarioideae</taxon>
        <taxon>Adiantum</taxon>
    </lineage>
</organism>
<evidence type="ECO:0000313" key="17">
    <source>
        <dbReference type="Proteomes" id="UP000886520"/>
    </source>
</evidence>
<evidence type="ECO:0000256" key="5">
    <source>
        <dbReference type="ARBA" id="ARBA00022634"/>
    </source>
</evidence>
<dbReference type="Gene3D" id="6.10.250.1490">
    <property type="match status" value="1"/>
</dbReference>
<dbReference type="GO" id="GO:0003684">
    <property type="term" value="F:damaged DNA binding"/>
    <property type="evidence" value="ECO:0007669"/>
    <property type="project" value="InterPro"/>
</dbReference>
<dbReference type="Gene3D" id="3.30.1490.100">
    <property type="entry name" value="DNA polymerase, Y-family, little finger domain"/>
    <property type="match status" value="1"/>
</dbReference>
<dbReference type="Pfam" id="PF11799">
    <property type="entry name" value="IMS_C"/>
    <property type="match status" value="1"/>
</dbReference>
<dbReference type="InterPro" id="IPR036775">
    <property type="entry name" value="DNA_pol_Y-fam_lit_finger_sf"/>
</dbReference>
<dbReference type="GO" id="GO:0070987">
    <property type="term" value="P:error-free translesion synthesis"/>
    <property type="evidence" value="ECO:0007669"/>
    <property type="project" value="TreeGrafter"/>
</dbReference>
<evidence type="ECO:0000256" key="13">
    <source>
        <dbReference type="ARBA" id="ARBA00023242"/>
    </source>
</evidence>
<evidence type="ECO:0000256" key="12">
    <source>
        <dbReference type="ARBA" id="ARBA00023204"/>
    </source>
</evidence>
<dbReference type="CDD" id="cd17719">
    <property type="entry name" value="BRCT_Rev1"/>
    <property type="match status" value="1"/>
</dbReference>
<dbReference type="GO" id="GO:0046872">
    <property type="term" value="F:metal ion binding"/>
    <property type="evidence" value="ECO:0007669"/>
    <property type="project" value="UniProtKB-KW"/>
</dbReference>
<dbReference type="CDD" id="cd01701">
    <property type="entry name" value="PolY_Rev1"/>
    <property type="match status" value="1"/>
</dbReference>
<dbReference type="FunFam" id="3.30.1490.100:FF:000001">
    <property type="entry name" value="DNA repair protein REV1"/>
    <property type="match status" value="1"/>
</dbReference>
<comment type="caution">
    <text evidence="16">The sequence shown here is derived from an EMBL/GenBank/DDBJ whole genome shotgun (WGS) entry which is preliminary data.</text>
</comment>
<evidence type="ECO:0000259" key="15">
    <source>
        <dbReference type="PROSITE" id="PS50173"/>
    </source>
</evidence>
<keyword evidence="13" id="KW-0539">Nucleus</keyword>
<dbReference type="PROSITE" id="PS50172">
    <property type="entry name" value="BRCT"/>
    <property type="match status" value="1"/>
</dbReference>
<dbReference type="PANTHER" id="PTHR45990:SF1">
    <property type="entry name" value="DNA REPAIR PROTEIN REV1"/>
    <property type="match status" value="1"/>
</dbReference>
<dbReference type="GO" id="GO:0006281">
    <property type="term" value="P:DNA repair"/>
    <property type="evidence" value="ECO:0007669"/>
    <property type="project" value="UniProtKB-KW"/>
</dbReference>
<dbReference type="Pfam" id="PF21999">
    <property type="entry name" value="IMS_HHH_1"/>
    <property type="match status" value="1"/>
</dbReference>
<dbReference type="Gene3D" id="3.30.70.270">
    <property type="match status" value="1"/>
</dbReference>
<keyword evidence="12" id="KW-0234">DNA repair</keyword>
<feature type="domain" description="BRCT" evidence="14">
    <location>
        <begin position="53"/>
        <end position="144"/>
    </location>
</feature>
<sequence length="1081" mass="120552">MAEKKRKLALQYQADASNRVLSTSTSSTFGSSSWTAELVTSVNGSNAAVPCNELTKLFNGISIFVDGFTTPSHQDLRDLMLEHGGMFQNYFSRDLVTHIICTTLPDSKIRDHRSFSRGLPIVKPSWIVDSISCGRVLPISLYAHERIAHSHPNQLTMSKFFDYTKEDARKPSYYRGIIPASEPSTCIREETPYEGQECIVNTDVVHDTRHLQSIQEPLCKENLESDLHIKNLVSSGARDDKKPVSCSENVRSHCALGDANFVQNYFKNSRLHFIGTWRSRYHNRFNSSRVEKDQQLENSRMLADNGHRIVMHVDMDCFFVSVVVRNQSELAGKPVVVCHSEKTQGTAEISSSNYAARAFGVRSGMFIRDAKALCPELQVVPYDFGAYEQVADQFYDVLHKHCKKVQAVSCDEAYVDVTGVEDPETLASCIREEVFDLTRCTASVGIAGNLLLARMATKKAKPDGQFRILPCHVEGFLSGLSVKELPGVGWSLQERLHSKKIYNCKQLQCVSKETLQHDFGVKTGDMLWCYARGIDNRQVVTHQERKSIGAEVNWGVRFETTSDAEHFLTKLCEEVSERLQNTLVAGRTFTIKIKRRKEGAAEPQKFMGCGTCDNLSKSITLGCATNSVHVMLRVSKQVFASFHLDVREIRGMGLQVTRLESHPTRSTDEGQQHQKALGACLQSFPTGNSRKCVVDNKSLTKPSKETLSSVEDALLWGINRSQLKEKKGMLSLGKICKGPFSGLKRSSLRKEKGKQALSCLPHHSELDQSVLASLPPDIIEELDDVYNRAVTQHFSSTQKPHSLTTVSVLGGPPALVQPESVVAVANKNYAIKLIREEEEFSGALDGHLRISNMESCPLDERAQTFCLGGTGADSESIAPLSLSQVDMATLEELPFELRKDILRSLPPHRCSNSSEVELLGVPEQPQSILPLAKISNPASISKDVLQLDGLWCGDPPKWVLQFETMEGAGTDALHLLSKAFFDCGCPKQFSCILLHAMCFHKFIVYNGVKQDSKDSVAFRCCLELFKQYLLPQVSGNLEEVFTVVRVLKRLAREGHFWDKIFRVILPSIQEATREIYGGSLL</sequence>
<dbReference type="Gene3D" id="1.10.150.20">
    <property type="entry name" value="5' to 3' exonuclease, C-terminal subdomain"/>
    <property type="match status" value="1"/>
</dbReference>
<evidence type="ECO:0000256" key="9">
    <source>
        <dbReference type="ARBA" id="ARBA00022763"/>
    </source>
</evidence>
<evidence type="ECO:0000256" key="8">
    <source>
        <dbReference type="ARBA" id="ARBA00022723"/>
    </source>
</evidence>
<dbReference type="GO" id="GO:0005634">
    <property type="term" value="C:nucleus"/>
    <property type="evidence" value="ECO:0007669"/>
    <property type="project" value="UniProtKB-SubCell"/>
</dbReference>
<comment type="similarity">
    <text evidence="3">Belongs to the DNA polymerase type-Y family.</text>
</comment>
<dbReference type="Pfam" id="PF00817">
    <property type="entry name" value="IMS"/>
    <property type="match status" value="1"/>
</dbReference>
<dbReference type="SUPFAM" id="SSF52113">
    <property type="entry name" value="BRCT domain"/>
    <property type="match status" value="1"/>
</dbReference>
<dbReference type="Gene3D" id="3.40.50.10190">
    <property type="entry name" value="BRCT domain"/>
    <property type="match status" value="1"/>
</dbReference>
<evidence type="ECO:0000256" key="1">
    <source>
        <dbReference type="ARBA" id="ARBA00001946"/>
    </source>
</evidence>
<dbReference type="NCBIfam" id="NF002677">
    <property type="entry name" value="PRK02406.1"/>
    <property type="match status" value="1"/>
</dbReference>
<evidence type="ECO:0000256" key="2">
    <source>
        <dbReference type="ARBA" id="ARBA00004123"/>
    </source>
</evidence>
<comment type="subcellular location">
    <subcellularLocation>
        <location evidence="2">Nucleus</location>
    </subcellularLocation>
</comment>
<dbReference type="InterPro" id="IPR053848">
    <property type="entry name" value="IMS_HHH_1"/>
</dbReference>
<protein>
    <recommendedName>
        <fullName evidence="4">DNA repair protein REV1</fullName>
    </recommendedName>
</protein>
<keyword evidence="10" id="KW-0460">Magnesium</keyword>
<evidence type="ECO:0000313" key="16">
    <source>
        <dbReference type="EMBL" id="KAI5064723.1"/>
    </source>
</evidence>
<evidence type="ECO:0000256" key="7">
    <source>
        <dbReference type="ARBA" id="ARBA00022695"/>
    </source>
</evidence>
<dbReference type="Gene3D" id="3.40.1170.60">
    <property type="match status" value="1"/>
</dbReference>
<dbReference type="Pfam" id="PF16589">
    <property type="entry name" value="BRCT_2"/>
    <property type="match status" value="1"/>
</dbReference>
<dbReference type="InterPro" id="IPR017961">
    <property type="entry name" value="DNA_pol_Y-fam_little_finger"/>
</dbReference>
<dbReference type="PROSITE" id="PS50173">
    <property type="entry name" value="UMUC"/>
    <property type="match status" value="1"/>
</dbReference>
<keyword evidence="17" id="KW-1185">Reference proteome</keyword>
<evidence type="ECO:0000256" key="6">
    <source>
        <dbReference type="ARBA" id="ARBA00022679"/>
    </source>
</evidence>
<dbReference type="OrthoDB" id="427711at2759"/>
<comment type="cofactor">
    <cofactor evidence="1">
        <name>Mg(2+)</name>
        <dbReference type="ChEBI" id="CHEBI:18420"/>
    </cofactor>
</comment>
<dbReference type="InterPro" id="IPR043502">
    <property type="entry name" value="DNA/RNA_pol_sf"/>
</dbReference>
<evidence type="ECO:0000256" key="11">
    <source>
        <dbReference type="ARBA" id="ARBA00023125"/>
    </source>
</evidence>
<keyword evidence="7" id="KW-0548">Nucleotidyltransferase</keyword>
<feature type="domain" description="UmuC" evidence="15">
    <location>
        <begin position="310"/>
        <end position="489"/>
    </location>
</feature>
<dbReference type="SUPFAM" id="SSF56672">
    <property type="entry name" value="DNA/RNA polymerases"/>
    <property type="match status" value="1"/>
</dbReference>
<dbReference type="GO" id="GO:0017125">
    <property type="term" value="F:deoxycytidyl transferase activity"/>
    <property type="evidence" value="ECO:0007669"/>
    <property type="project" value="TreeGrafter"/>
</dbReference>
<dbReference type="Proteomes" id="UP000886520">
    <property type="component" value="Chromosome 19"/>
</dbReference>